<organism evidence="1 2">
    <name type="scientific">Adhaeribacter arboris</name>
    <dbReference type="NCBI Taxonomy" id="2072846"/>
    <lineage>
        <taxon>Bacteria</taxon>
        <taxon>Pseudomonadati</taxon>
        <taxon>Bacteroidota</taxon>
        <taxon>Cytophagia</taxon>
        <taxon>Cytophagales</taxon>
        <taxon>Hymenobacteraceae</taxon>
        <taxon>Adhaeribacter</taxon>
    </lineage>
</organism>
<dbReference type="Proteomes" id="UP000240357">
    <property type="component" value="Unassembled WGS sequence"/>
</dbReference>
<dbReference type="AlphaFoldDB" id="A0A2T2YLV9"/>
<evidence type="ECO:0000313" key="1">
    <source>
        <dbReference type="EMBL" id="PSR56479.1"/>
    </source>
</evidence>
<name>A0A2T2YLV9_9BACT</name>
<comment type="caution">
    <text evidence="1">The sequence shown here is derived from an EMBL/GenBank/DDBJ whole genome shotgun (WGS) entry which is preliminary data.</text>
</comment>
<proteinExistence type="predicted"/>
<reference evidence="1 2" key="1">
    <citation type="submission" date="2018-03" db="EMBL/GenBank/DDBJ databases">
        <title>Adhaeribacter sp. HMF7605 Genome sequencing and assembly.</title>
        <authorList>
            <person name="Kang H."/>
            <person name="Kang J."/>
            <person name="Cha I."/>
            <person name="Kim H."/>
            <person name="Joh K."/>
        </authorList>
    </citation>
    <scope>NUCLEOTIDE SEQUENCE [LARGE SCALE GENOMIC DNA]</scope>
    <source>
        <strain evidence="1 2">HMF7605</strain>
    </source>
</reference>
<gene>
    <name evidence="1" type="ORF">AHMF7605_24775</name>
</gene>
<protein>
    <submittedName>
        <fullName evidence="1">Uncharacterized protein</fullName>
    </submittedName>
</protein>
<dbReference type="EMBL" id="PYFT01000001">
    <property type="protein sequence ID" value="PSR56479.1"/>
    <property type="molecule type" value="Genomic_DNA"/>
</dbReference>
<sequence length="65" mass="7678">MPDEVFIYYLKKHSIPYKAFYICTQDRSVVQIQPEAALGEEIQEYLDNQQAIDSLQSLTRQLKIR</sequence>
<accession>A0A2T2YLV9</accession>
<keyword evidence="2" id="KW-1185">Reference proteome</keyword>
<evidence type="ECO:0000313" key="2">
    <source>
        <dbReference type="Proteomes" id="UP000240357"/>
    </source>
</evidence>